<evidence type="ECO:0000313" key="2">
    <source>
        <dbReference type="Proteomes" id="UP000681155"/>
    </source>
</evidence>
<keyword evidence="1" id="KW-0489">Methyltransferase</keyword>
<protein>
    <submittedName>
        <fullName evidence="1">Class I SAM-dependent methyltransferase</fullName>
    </submittedName>
</protein>
<dbReference type="CDD" id="cd02440">
    <property type="entry name" value="AdoMet_MTases"/>
    <property type="match status" value="1"/>
</dbReference>
<keyword evidence="1" id="KW-0808">Transferase</keyword>
<name>A0ABX8ER17_9PSED</name>
<organism evidence="1 2">
    <name type="scientific">Pseudomonas hormoni</name>
    <dbReference type="NCBI Taxonomy" id="3093767"/>
    <lineage>
        <taxon>Bacteria</taxon>
        <taxon>Pseudomonadati</taxon>
        <taxon>Pseudomonadota</taxon>
        <taxon>Gammaproteobacteria</taxon>
        <taxon>Pseudomonadales</taxon>
        <taxon>Pseudomonadaceae</taxon>
        <taxon>Pseudomonas</taxon>
    </lineage>
</organism>
<dbReference type="GO" id="GO:0032259">
    <property type="term" value="P:methylation"/>
    <property type="evidence" value="ECO:0007669"/>
    <property type="project" value="UniProtKB-KW"/>
</dbReference>
<dbReference type="SUPFAM" id="SSF53335">
    <property type="entry name" value="S-adenosyl-L-methionine-dependent methyltransferases"/>
    <property type="match status" value="1"/>
</dbReference>
<dbReference type="GO" id="GO:0008168">
    <property type="term" value="F:methyltransferase activity"/>
    <property type="evidence" value="ECO:0007669"/>
    <property type="project" value="UniProtKB-KW"/>
</dbReference>
<gene>
    <name evidence="1" type="ORF">KJF94_20175</name>
</gene>
<dbReference type="Proteomes" id="UP000681155">
    <property type="component" value="Chromosome"/>
</dbReference>
<evidence type="ECO:0000313" key="1">
    <source>
        <dbReference type="EMBL" id="QVW22179.1"/>
    </source>
</evidence>
<keyword evidence="2" id="KW-1185">Reference proteome</keyword>
<dbReference type="InterPro" id="IPR029063">
    <property type="entry name" value="SAM-dependent_MTases_sf"/>
</dbReference>
<dbReference type="Pfam" id="PF13489">
    <property type="entry name" value="Methyltransf_23"/>
    <property type="match status" value="1"/>
</dbReference>
<accession>A0ABX8ER17</accession>
<proteinExistence type="predicted"/>
<dbReference type="EMBL" id="CP075566">
    <property type="protein sequence ID" value="QVW22179.1"/>
    <property type="molecule type" value="Genomic_DNA"/>
</dbReference>
<dbReference type="RefSeq" id="WP_214378219.1">
    <property type="nucleotide sequence ID" value="NZ_CP075566.1"/>
</dbReference>
<dbReference type="Gene3D" id="3.40.50.150">
    <property type="entry name" value="Vaccinia Virus protein VP39"/>
    <property type="match status" value="1"/>
</dbReference>
<sequence>MNVLPPGTILQLMYLKDRLRQLEPGTFVEIGAGAGNISALLLSMGWTGKAYDLESSTVSALRSRFSVEIQNGQYQAVNEDWLSSDTVGAYDLVISCMVMEHFDDKGERAFIQRGKDSLNENGVMITIVPGSLKHWGIEDEIAGHYRRYTKEAVSKTLADEGMNVVHTAGLTFPVSNILYPLSNYLVRRSEAKKLSLSMVERTKQSGIRNVGMKTTFPKALGLLLNQRVLYPLHILQKIFSGSSSAMVLYCEARPESRR</sequence>
<reference evidence="1 2" key="1">
    <citation type="submission" date="2021-05" db="EMBL/GenBank/DDBJ databases">
        <title>Complete genome of the cytokinin-producing biocontrol strain Pseudomonas fluorescens G20-18.</title>
        <authorList>
            <person name="Nielsen T.K."/>
            <person name="Mekureyaw M.F."/>
            <person name="Hansen L.H."/>
            <person name="Nicolaisen M.H."/>
            <person name="Roitsch T.G."/>
            <person name="Hennessy R.C."/>
        </authorList>
    </citation>
    <scope>NUCLEOTIDE SEQUENCE [LARGE SCALE GENOMIC DNA]</scope>
    <source>
        <strain evidence="1 2">G20-18</strain>
    </source>
</reference>